<dbReference type="InterPro" id="IPR002816">
    <property type="entry name" value="TraB/PrgY/GumN_fam"/>
</dbReference>
<feature type="chain" id="PRO_5046016115" evidence="1">
    <location>
        <begin position="33"/>
        <end position="352"/>
    </location>
</feature>
<keyword evidence="1" id="KW-0732">Signal</keyword>
<evidence type="ECO:0000313" key="2">
    <source>
        <dbReference type="EMBL" id="WHS65040.1"/>
    </source>
</evidence>
<dbReference type="PANTHER" id="PTHR40590:SF1">
    <property type="entry name" value="CYTOPLASMIC PROTEIN"/>
    <property type="match status" value="1"/>
</dbReference>
<evidence type="ECO:0000313" key="3">
    <source>
        <dbReference type="Proteomes" id="UP001240697"/>
    </source>
</evidence>
<gene>
    <name evidence="2" type="ORF">QMY55_21550</name>
</gene>
<dbReference type="Pfam" id="PF01963">
    <property type="entry name" value="TraB_PrgY_gumN"/>
    <property type="match status" value="1"/>
</dbReference>
<proteinExistence type="predicted"/>
<dbReference type="CDD" id="cd14789">
    <property type="entry name" value="Tiki"/>
    <property type="match status" value="1"/>
</dbReference>
<keyword evidence="3" id="KW-1185">Reference proteome</keyword>
<feature type="signal peptide" evidence="1">
    <location>
        <begin position="1"/>
        <end position="32"/>
    </location>
</feature>
<dbReference type="InterPro" id="IPR047111">
    <property type="entry name" value="YbaP-like"/>
</dbReference>
<dbReference type="Proteomes" id="UP001240697">
    <property type="component" value="Chromosome"/>
</dbReference>
<evidence type="ECO:0000256" key="1">
    <source>
        <dbReference type="SAM" id="SignalP"/>
    </source>
</evidence>
<dbReference type="PANTHER" id="PTHR40590">
    <property type="entry name" value="CYTOPLASMIC PROTEIN-RELATED"/>
    <property type="match status" value="1"/>
</dbReference>
<accession>A0ABY8SQL1</accession>
<dbReference type="RefSeq" id="WP_283486148.1">
    <property type="nucleotide sequence ID" value="NZ_CP125947.1"/>
</dbReference>
<sequence>MRVLRMPPVMQRQSRLLNLAMALSLCSGLAQAAPEADPSLKDIPMPAVAAPATCPAKATVPGKSEMQAMVRDAQDRGLLWRVSHDGRDSWLYGTSHVGRREWLMPGRTVMGAMMKSDKLALELNVLDPEVSKSLAQGMKARDDAPELSAALAARLELQREKACAQDIAPLRPDAQVVALQALAGRPLGVYPDYGVDMMLAGMAAGLRKPVVGLETPELQIRELFSDDPAQVSESVSEGLKQLESGKAPEMVNLIADLWADGRQDRLENYADWCDCANTPHERAQLQRLIDGRNPGMADGIVNLLKEGDTVFAAVGALHMVGPHGLPVLLRKKGYKVERVPLNALKKKQGVTQ</sequence>
<protein>
    <submittedName>
        <fullName evidence="2">TraB/GumN family protein</fullName>
    </submittedName>
</protein>
<dbReference type="EMBL" id="CP125947">
    <property type="protein sequence ID" value="WHS65040.1"/>
    <property type="molecule type" value="Genomic_DNA"/>
</dbReference>
<organism evidence="2 3">
    <name type="scientific">Comamonas resistens</name>
    <dbReference type="NCBI Taxonomy" id="3046670"/>
    <lineage>
        <taxon>Bacteria</taxon>
        <taxon>Pseudomonadati</taxon>
        <taxon>Pseudomonadota</taxon>
        <taxon>Betaproteobacteria</taxon>
        <taxon>Burkholderiales</taxon>
        <taxon>Comamonadaceae</taxon>
        <taxon>Comamonas</taxon>
    </lineage>
</organism>
<name>A0ABY8SQL1_9BURK</name>
<reference evidence="2 3" key="1">
    <citation type="submission" date="2023-05" db="EMBL/GenBank/DDBJ databases">
        <authorList>
            <person name="Yin Y."/>
            <person name="Lu Z."/>
        </authorList>
    </citation>
    <scope>NUCLEOTIDE SEQUENCE [LARGE SCALE GENOMIC DNA]</scope>
    <source>
        <strain evidence="2 3">ZM22</strain>
    </source>
</reference>